<comment type="caution">
    <text evidence="3">The sequence shown here is derived from an EMBL/GenBank/DDBJ whole genome shotgun (WGS) entry which is preliminary data.</text>
</comment>
<dbReference type="AlphaFoldDB" id="A0A6A3UZF2"/>
<evidence type="ECO:0000313" key="2">
    <source>
        <dbReference type="EMBL" id="KAE9053517.1"/>
    </source>
</evidence>
<evidence type="ECO:0000313" key="4">
    <source>
        <dbReference type="Proteomes" id="UP000429523"/>
    </source>
</evidence>
<evidence type="ECO:0000313" key="3">
    <source>
        <dbReference type="EMBL" id="KAE9156880.1"/>
    </source>
</evidence>
<evidence type="ECO:0000313" key="1">
    <source>
        <dbReference type="EMBL" id="KAE8917266.1"/>
    </source>
</evidence>
<dbReference type="EMBL" id="QXFZ01010961">
    <property type="protein sequence ID" value="KAE9053517.1"/>
    <property type="molecule type" value="Genomic_DNA"/>
</dbReference>
<evidence type="ECO:0000313" key="5">
    <source>
        <dbReference type="Proteomes" id="UP000433483"/>
    </source>
</evidence>
<dbReference type="EMBL" id="QXGB01009508">
    <property type="protein sequence ID" value="KAE9156880.1"/>
    <property type="molecule type" value="Genomic_DNA"/>
</dbReference>
<dbReference type="Proteomes" id="UP000441208">
    <property type="component" value="Unassembled WGS sequence"/>
</dbReference>
<organism evidence="3 5">
    <name type="scientific">Phytophthora fragariae</name>
    <dbReference type="NCBI Taxonomy" id="53985"/>
    <lineage>
        <taxon>Eukaryota</taxon>
        <taxon>Sar</taxon>
        <taxon>Stramenopiles</taxon>
        <taxon>Oomycota</taxon>
        <taxon>Peronosporomycetes</taxon>
        <taxon>Peronosporales</taxon>
        <taxon>Peronosporaceae</taxon>
        <taxon>Phytophthora</taxon>
    </lineage>
</organism>
<dbReference type="Proteomes" id="UP000433483">
    <property type="component" value="Unassembled WGS sequence"/>
</dbReference>
<accession>A0A6A3UZF2</accession>
<proteinExistence type="predicted"/>
<reference evidence="4 5" key="1">
    <citation type="submission" date="2018-08" db="EMBL/GenBank/DDBJ databases">
        <title>Genomic investigation of the strawberry pathogen Phytophthora fragariae indicates pathogenicity is determined by transcriptional variation in three key races.</title>
        <authorList>
            <person name="Adams T.M."/>
            <person name="Armitage A.D."/>
            <person name="Sobczyk M.K."/>
            <person name="Bates H.J."/>
            <person name="Dunwell J.M."/>
            <person name="Nellist C.F."/>
            <person name="Harrison R.J."/>
        </authorList>
    </citation>
    <scope>NUCLEOTIDE SEQUENCE [LARGE SCALE GENOMIC DNA]</scope>
    <source>
        <strain evidence="3 5">NOV-27</strain>
        <strain evidence="2 6">NOV-71</strain>
        <strain evidence="1 4">NOV-9</strain>
    </source>
</reference>
<dbReference type="Proteomes" id="UP000429523">
    <property type="component" value="Unassembled WGS sequence"/>
</dbReference>
<keyword evidence="5" id="KW-1185">Reference proteome</keyword>
<gene>
    <name evidence="3" type="ORF">PF005_g33049</name>
    <name evidence="2" type="ORF">PF007_g32924</name>
    <name evidence="1" type="ORF">PF009_g32412</name>
</gene>
<dbReference type="EMBL" id="QXGF01007599">
    <property type="protein sequence ID" value="KAE8917266.1"/>
    <property type="molecule type" value="Genomic_DNA"/>
</dbReference>
<sequence length="53" mass="5714">MKQAWGRVVPARTTRTLRAQSARAAAAIGRSLMPGLCLLRGVEATTIPLRLLL</sequence>
<name>A0A6A3UZF2_9STRA</name>
<evidence type="ECO:0000313" key="6">
    <source>
        <dbReference type="Proteomes" id="UP000441208"/>
    </source>
</evidence>
<protein>
    <submittedName>
        <fullName evidence="3">Uncharacterized protein</fullName>
    </submittedName>
</protein>